<gene>
    <name evidence="2" type="ORF">ACHAWU_003171</name>
</gene>
<accession>A0ABD3M4I4</accession>
<feature type="region of interest" description="Disordered" evidence="1">
    <location>
        <begin position="38"/>
        <end position="63"/>
    </location>
</feature>
<proteinExistence type="predicted"/>
<evidence type="ECO:0000313" key="3">
    <source>
        <dbReference type="Proteomes" id="UP001530293"/>
    </source>
</evidence>
<feature type="region of interest" description="Disordered" evidence="1">
    <location>
        <begin position="224"/>
        <end position="244"/>
    </location>
</feature>
<feature type="compositionally biased region" description="Basic residues" evidence="1">
    <location>
        <begin position="602"/>
        <end position="617"/>
    </location>
</feature>
<dbReference type="EMBL" id="JALLBG020000216">
    <property type="protein sequence ID" value="KAL3758899.1"/>
    <property type="molecule type" value="Genomic_DNA"/>
</dbReference>
<evidence type="ECO:0000313" key="2">
    <source>
        <dbReference type="EMBL" id="KAL3758899.1"/>
    </source>
</evidence>
<protein>
    <recommendedName>
        <fullName evidence="4">Fe2OG dioxygenase domain-containing protein</fullName>
    </recommendedName>
</protein>
<dbReference type="AlphaFoldDB" id="A0ABD3M4I4"/>
<evidence type="ECO:0000256" key="1">
    <source>
        <dbReference type="SAM" id="MobiDB-lite"/>
    </source>
</evidence>
<comment type="caution">
    <text evidence="2">The sequence shown here is derived from an EMBL/GenBank/DDBJ whole genome shotgun (WGS) entry which is preliminary data.</text>
</comment>
<reference evidence="2 3" key="1">
    <citation type="submission" date="2024-10" db="EMBL/GenBank/DDBJ databases">
        <title>Updated reference genomes for cyclostephanoid diatoms.</title>
        <authorList>
            <person name="Roberts W.R."/>
            <person name="Alverson A.J."/>
        </authorList>
    </citation>
    <scope>NUCLEOTIDE SEQUENCE [LARGE SCALE GENOMIC DNA]</scope>
    <source>
        <strain evidence="2 3">AJA232-27</strain>
    </source>
</reference>
<keyword evidence="3" id="KW-1185">Reference proteome</keyword>
<dbReference type="PANTHER" id="PTHR33099">
    <property type="entry name" value="FE2OG DIOXYGENASE DOMAIN-CONTAINING PROTEIN"/>
    <property type="match status" value="1"/>
</dbReference>
<dbReference type="PANTHER" id="PTHR33099:SF7">
    <property type="entry name" value="MYND-TYPE DOMAIN-CONTAINING PROTEIN"/>
    <property type="match status" value="1"/>
</dbReference>
<evidence type="ECO:0008006" key="4">
    <source>
        <dbReference type="Google" id="ProtNLM"/>
    </source>
</evidence>
<dbReference type="Gene3D" id="2.60.120.620">
    <property type="entry name" value="q2cbj1_9rhob like domain"/>
    <property type="match status" value="1"/>
</dbReference>
<name>A0ABD3M4I4_9STRA</name>
<organism evidence="2 3">
    <name type="scientific">Discostella pseudostelligera</name>
    <dbReference type="NCBI Taxonomy" id="259834"/>
    <lineage>
        <taxon>Eukaryota</taxon>
        <taxon>Sar</taxon>
        <taxon>Stramenopiles</taxon>
        <taxon>Ochrophyta</taxon>
        <taxon>Bacillariophyta</taxon>
        <taxon>Coscinodiscophyceae</taxon>
        <taxon>Thalassiosirophycidae</taxon>
        <taxon>Stephanodiscales</taxon>
        <taxon>Stephanodiscaceae</taxon>
        <taxon>Discostella</taxon>
    </lineage>
</organism>
<dbReference type="Proteomes" id="UP001530293">
    <property type="component" value="Unassembled WGS sequence"/>
</dbReference>
<sequence>MATTVTTAAAAAAAATSSSINARHTIERLLTTNTCSGKYSTGSKLSSDRVGGSGGSTPSCPIPTVSIVLHDDDGNETDRKSLSFPLNDKDVAKIKDHAERAGVGLIDRTVVNLDVRKTWQIKPRNLDISNIEPALNAALKSIAHDLGTETEYEINAHLYKLLLYEDGCFFARHRDNERLDGMFGTLVLELPSVYTGAELSVWSPLTPNEKMTYIFNGGGGNGKSVSDDAAAGGDSTLKKRKTATKTDASPGMHFAAFYADCYHEVSELTSGHRVALVYHLTATPLEKRLLPHLPPVSPSPSQPADESIAIQLSQAVESLAHEGDEAYPKTWVEESPYYRSTEKEKEQEHMKWPGKPNKLAVVLSHNYTPASLNGMQSLKGSDRAIAELICAAAYRNPVDGTVSSDGTPYFDAAMALAVVNDLGEFTTEQMERGGKNFFYTTGPLISLLGNDAVSLELGPAGKHDKESPFHPSWFGGQENDGPPFKYWGPHTFDGFPAYGMRSSPIMYGEQAAMRLEEGNHSIPIYSHEVLFASEEAARKFRNDYDHGIHVIVDDGPKEVEFLGNGCPYEGRIYSRAVILLWPKAHREAIEMQTKGGRAAKSNTKKSGSKGKKKGSKK</sequence>
<feature type="region of interest" description="Disordered" evidence="1">
    <location>
        <begin position="592"/>
        <end position="617"/>
    </location>
</feature>